<evidence type="ECO:0000256" key="1">
    <source>
        <dbReference type="SAM" id="Phobius"/>
    </source>
</evidence>
<dbReference type="PANTHER" id="PTHR30487:SF0">
    <property type="entry name" value="PREPILIN LEADER PEPTIDASE_N-METHYLTRANSFERASE-RELATED"/>
    <property type="match status" value="1"/>
</dbReference>
<feature type="domain" description="Prepilin peptidase A24 N-terminal" evidence="2">
    <location>
        <begin position="11"/>
        <end position="92"/>
    </location>
</feature>
<reference evidence="3 4" key="1">
    <citation type="journal article" date="2019" name="Syst. Appl. Microbiol.">
        <title>Polyphasic characterization of two novel Lactobacillus spp. isolated from blown salami packages: Description of Lactobacillus halodurans sp. nov. and Lactobacillus salsicarnum sp. nov.</title>
        <authorList>
            <person name="Schuster J.A."/>
            <person name="Klingl A."/>
            <person name="Vogel R.F."/>
            <person name="Ehrmann M.A."/>
        </authorList>
    </citation>
    <scope>NUCLEOTIDE SEQUENCE [LARGE SCALE GENOMIC DNA]</scope>
    <source>
        <strain evidence="3 4">TMW 1.2098</strain>
    </source>
</reference>
<feature type="transmembrane region" description="Helical" evidence="1">
    <location>
        <begin position="6"/>
        <end position="27"/>
    </location>
</feature>
<comment type="caution">
    <text evidence="3">The sequence shown here is derived from an EMBL/GenBank/DDBJ whole genome shotgun (WGS) entry which is preliminary data.</text>
</comment>
<dbReference type="InterPro" id="IPR050882">
    <property type="entry name" value="Prepilin_peptidase/N-MTase"/>
</dbReference>
<gene>
    <name evidence="3" type="ORF">FHL03_05400</name>
</gene>
<keyword evidence="4" id="KW-1185">Reference proteome</keyword>
<name>A0ABW9P6U6_9LACO</name>
<dbReference type="EMBL" id="VDFN01000003">
    <property type="protein sequence ID" value="MQS44920.1"/>
    <property type="molecule type" value="Genomic_DNA"/>
</dbReference>
<dbReference type="Proteomes" id="UP000436655">
    <property type="component" value="Unassembled WGS sequence"/>
</dbReference>
<evidence type="ECO:0000313" key="4">
    <source>
        <dbReference type="Proteomes" id="UP000436655"/>
    </source>
</evidence>
<proteinExistence type="predicted"/>
<sequence>MKIIFYILTFILGSSMVSFLTVLAYEFPKGEFLNLRRSQCDVCGKQLKWYHTVPILSYLLLKGKGYCCKKPINIVYPLSEFFGGMVFVLTIITEKNIPIVTSIFIMMTIFAFMDYFYGYIYPIFYLILLPSIIINFPNLHLISSLLIFSTLHLLAYISKGLGFGDIEVLSLLNLLLGAEIILKIIILACLLCLVHFLINKKRSFRFIPYLTISTGIVYLIFG</sequence>
<dbReference type="InterPro" id="IPR010627">
    <property type="entry name" value="Prepilin_pept_A24_N"/>
</dbReference>
<evidence type="ECO:0000259" key="2">
    <source>
        <dbReference type="Pfam" id="PF06750"/>
    </source>
</evidence>
<keyword evidence="1" id="KW-1133">Transmembrane helix</keyword>
<feature type="transmembrane region" description="Helical" evidence="1">
    <location>
        <begin position="170"/>
        <end position="197"/>
    </location>
</feature>
<feature type="transmembrane region" description="Helical" evidence="1">
    <location>
        <begin position="99"/>
        <end position="127"/>
    </location>
</feature>
<dbReference type="Pfam" id="PF06750">
    <property type="entry name" value="A24_N_bact"/>
    <property type="match status" value="1"/>
</dbReference>
<organism evidence="3 4">
    <name type="scientific">Companilactobacillus mishanensis</name>
    <dbReference type="NCBI Taxonomy" id="2486008"/>
    <lineage>
        <taxon>Bacteria</taxon>
        <taxon>Bacillati</taxon>
        <taxon>Bacillota</taxon>
        <taxon>Bacilli</taxon>
        <taxon>Lactobacillales</taxon>
        <taxon>Lactobacillaceae</taxon>
        <taxon>Companilactobacillus</taxon>
    </lineage>
</organism>
<protein>
    <submittedName>
        <fullName evidence="3">Prepilin peptidase</fullName>
    </submittedName>
</protein>
<accession>A0ABW9P6U6</accession>
<evidence type="ECO:0000313" key="3">
    <source>
        <dbReference type="EMBL" id="MQS44920.1"/>
    </source>
</evidence>
<dbReference type="RefSeq" id="WP_125705226.1">
    <property type="nucleotide sequence ID" value="NZ_JBHTOO010000028.1"/>
</dbReference>
<keyword evidence="1" id="KW-0472">Membrane</keyword>
<dbReference type="PANTHER" id="PTHR30487">
    <property type="entry name" value="TYPE 4 PREPILIN-LIKE PROTEINS LEADER PEPTIDE-PROCESSING ENZYME"/>
    <property type="match status" value="1"/>
</dbReference>
<feature type="transmembrane region" description="Helical" evidence="1">
    <location>
        <begin position="204"/>
        <end position="221"/>
    </location>
</feature>
<keyword evidence="1" id="KW-0812">Transmembrane</keyword>
<feature type="transmembrane region" description="Helical" evidence="1">
    <location>
        <begin position="74"/>
        <end position="93"/>
    </location>
</feature>